<accession>A0ABQ4N5H6</accession>
<name>A0ABQ4N5H6_9BACL</name>
<organism evidence="5 6">
    <name type="scientific">Paenibacillus cisolokensis</name>
    <dbReference type="NCBI Taxonomy" id="1658519"/>
    <lineage>
        <taxon>Bacteria</taxon>
        <taxon>Bacillati</taxon>
        <taxon>Bacillota</taxon>
        <taxon>Bacilli</taxon>
        <taxon>Bacillales</taxon>
        <taxon>Paenibacillaceae</taxon>
        <taxon>Paenibacillus</taxon>
    </lineage>
</organism>
<evidence type="ECO:0000313" key="6">
    <source>
        <dbReference type="Proteomes" id="UP000680304"/>
    </source>
</evidence>
<keyword evidence="6" id="KW-1185">Reference proteome</keyword>
<dbReference type="RefSeq" id="WP_213528619.1">
    <property type="nucleotide sequence ID" value="NZ_BOVJ01000064.1"/>
</dbReference>
<evidence type="ECO:0000259" key="4">
    <source>
        <dbReference type="PROSITE" id="PS51000"/>
    </source>
</evidence>
<dbReference type="InterPro" id="IPR050313">
    <property type="entry name" value="Carb_Metab_HTH_regulators"/>
</dbReference>
<dbReference type="SMART" id="SM01134">
    <property type="entry name" value="DeoRC"/>
    <property type="match status" value="1"/>
</dbReference>
<keyword evidence="3" id="KW-0804">Transcription</keyword>
<evidence type="ECO:0000256" key="2">
    <source>
        <dbReference type="ARBA" id="ARBA00023125"/>
    </source>
</evidence>
<dbReference type="Gene3D" id="1.10.10.10">
    <property type="entry name" value="Winged helix-like DNA-binding domain superfamily/Winged helix DNA-binding domain"/>
    <property type="match status" value="1"/>
</dbReference>
<dbReference type="Pfam" id="PF08220">
    <property type="entry name" value="HTH_DeoR"/>
    <property type="match status" value="1"/>
</dbReference>
<dbReference type="InterPro" id="IPR037171">
    <property type="entry name" value="NagB/RpiA_transferase-like"/>
</dbReference>
<feature type="domain" description="HTH deoR-type" evidence="4">
    <location>
        <begin position="9"/>
        <end position="64"/>
    </location>
</feature>
<evidence type="ECO:0000256" key="1">
    <source>
        <dbReference type="ARBA" id="ARBA00023015"/>
    </source>
</evidence>
<dbReference type="InterPro" id="IPR001034">
    <property type="entry name" value="DeoR_HTH"/>
</dbReference>
<sequence length="256" mass="27631">MLEPDAFELNARQRLILERLMLEKEVKISELSERFRVTEMTIRRDLEKLEETGTVKRTFGGAIHIGQDLALQDRSVLNMEAKLRIGRSAAASIRPGESIFIDGGTTTLQVAKCLPHGMKITVVTNALNIAAELLNKQIPTVVTGGMLVEATNSLVGPLAAQCINDMAFDRAFLGTTGISAGHGFSNSNLYEAEVKRLAASRSAEMNVVADSTKFGVRSLASFAPLAAASRIWTDSMPEEPLAGACEEAGVRIELAE</sequence>
<dbReference type="Pfam" id="PF00455">
    <property type="entry name" value="DeoRC"/>
    <property type="match status" value="1"/>
</dbReference>
<gene>
    <name evidence="5" type="ORF">PACILC2_20410</name>
</gene>
<evidence type="ECO:0000313" key="5">
    <source>
        <dbReference type="EMBL" id="GIQ63473.1"/>
    </source>
</evidence>
<dbReference type="InterPro" id="IPR036390">
    <property type="entry name" value="WH_DNA-bd_sf"/>
</dbReference>
<evidence type="ECO:0000256" key="3">
    <source>
        <dbReference type="ARBA" id="ARBA00023163"/>
    </source>
</evidence>
<dbReference type="PANTHER" id="PTHR30363">
    <property type="entry name" value="HTH-TYPE TRANSCRIPTIONAL REGULATOR SRLR-RELATED"/>
    <property type="match status" value="1"/>
</dbReference>
<dbReference type="InterPro" id="IPR036388">
    <property type="entry name" value="WH-like_DNA-bd_sf"/>
</dbReference>
<dbReference type="SMART" id="SM00420">
    <property type="entry name" value="HTH_DEOR"/>
    <property type="match status" value="1"/>
</dbReference>
<dbReference type="PROSITE" id="PS00894">
    <property type="entry name" value="HTH_DEOR_1"/>
    <property type="match status" value="1"/>
</dbReference>
<dbReference type="PROSITE" id="PS51000">
    <property type="entry name" value="HTH_DEOR_2"/>
    <property type="match status" value="1"/>
</dbReference>
<keyword evidence="1" id="KW-0805">Transcription regulation</keyword>
<dbReference type="EMBL" id="BOVJ01000064">
    <property type="protein sequence ID" value="GIQ63473.1"/>
    <property type="molecule type" value="Genomic_DNA"/>
</dbReference>
<dbReference type="InterPro" id="IPR014036">
    <property type="entry name" value="DeoR-like_C"/>
</dbReference>
<dbReference type="InterPro" id="IPR018356">
    <property type="entry name" value="Tscrpt_reg_HTH_DeoR_CS"/>
</dbReference>
<keyword evidence="2" id="KW-0238">DNA-binding</keyword>
<dbReference type="Gene3D" id="3.40.50.1360">
    <property type="match status" value="1"/>
</dbReference>
<dbReference type="SUPFAM" id="SSF100950">
    <property type="entry name" value="NagB/RpiA/CoA transferase-like"/>
    <property type="match status" value="1"/>
</dbReference>
<proteinExistence type="predicted"/>
<reference evidence="5 6" key="1">
    <citation type="submission" date="2021-04" db="EMBL/GenBank/DDBJ databases">
        <title>Draft genome sequence of Paenibacillus cisolokensis, LC2-13A.</title>
        <authorList>
            <person name="Uke A."/>
            <person name="Chhe C."/>
            <person name="Baramee S."/>
            <person name="Kosugi A."/>
        </authorList>
    </citation>
    <scope>NUCLEOTIDE SEQUENCE [LARGE SCALE GENOMIC DNA]</scope>
    <source>
        <strain evidence="5 6">LC2-13A</strain>
    </source>
</reference>
<dbReference type="Proteomes" id="UP000680304">
    <property type="component" value="Unassembled WGS sequence"/>
</dbReference>
<comment type="caution">
    <text evidence="5">The sequence shown here is derived from an EMBL/GenBank/DDBJ whole genome shotgun (WGS) entry which is preliminary data.</text>
</comment>
<dbReference type="PANTHER" id="PTHR30363:SF44">
    <property type="entry name" value="AGA OPERON TRANSCRIPTIONAL REPRESSOR-RELATED"/>
    <property type="match status" value="1"/>
</dbReference>
<dbReference type="PRINTS" id="PR00037">
    <property type="entry name" value="HTHLACR"/>
</dbReference>
<dbReference type="SUPFAM" id="SSF46785">
    <property type="entry name" value="Winged helix' DNA-binding domain"/>
    <property type="match status" value="1"/>
</dbReference>
<protein>
    <submittedName>
        <fullName evidence="5">DeoR family transcriptional regulator</fullName>
    </submittedName>
</protein>